<keyword evidence="2" id="KW-0175">Coiled coil</keyword>
<reference evidence="4" key="1">
    <citation type="submission" date="2020-10" db="EMBL/GenBank/DDBJ databases">
        <authorList>
            <person name="Gilroy R."/>
        </authorList>
    </citation>
    <scope>NUCLEOTIDE SEQUENCE</scope>
    <source>
        <strain evidence="4">10037</strain>
    </source>
</reference>
<evidence type="ECO:0000256" key="2">
    <source>
        <dbReference type="SAM" id="Coils"/>
    </source>
</evidence>
<accession>A0A9D9N9P3</accession>
<evidence type="ECO:0000256" key="1">
    <source>
        <dbReference type="ARBA" id="ARBA00023125"/>
    </source>
</evidence>
<evidence type="ECO:0000313" key="4">
    <source>
        <dbReference type="EMBL" id="MBO8465586.1"/>
    </source>
</evidence>
<gene>
    <name evidence="4" type="ORF">IAB93_06285</name>
</gene>
<protein>
    <submittedName>
        <fullName evidence="4">Helix-turn-helix transcriptional regulator</fullName>
    </submittedName>
</protein>
<evidence type="ECO:0000259" key="3">
    <source>
        <dbReference type="PROSITE" id="PS50943"/>
    </source>
</evidence>
<feature type="coiled-coil region" evidence="2">
    <location>
        <begin position="81"/>
        <end position="108"/>
    </location>
</feature>
<dbReference type="Pfam" id="PF01381">
    <property type="entry name" value="HTH_3"/>
    <property type="match status" value="1"/>
</dbReference>
<keyword evidence="1" id="KW-0238">DNA-binding</keyword>
<dbReference type="EMBL" id="JADIME010000066">
    <property type="protein sequence ID" value="MBO8465586.1"/>
    <property type="molecule type" value="Genomic_DNA"/>
</dbReference>
<dbReference type="InterPro" id="IPR010982">
    <property type="entry name" value="Lambda_DNA-bd_dom_sf"/>
</dbReference>
<dbReference type="Proteomes" id="UP000823597">
    <property type="component" value="Unassembled WGS sequence"/>
</dbReference>
<organism evidence="4 5">
    <name type="scientific">Candidatus Merdivivens pullistercoris</name>
    <dbReference type="NCBI Taxonomy" id="2840873"/>
    <lineage>
        <taxon>Bacteria</taxon>
        <taxon>Pseudomonadati</taxon>
        <taxon>Bacteroidota</taxon>
        <taxon>Bacteroidia</taxon>
        <taxon>Bacteroidales</taxon>
        <taxon>Muribaculaceae</taxon>
        <taxon>Muribaculaceae incertae sedis</taxon>
        <taxon>Candidatus Merdivivens</taxon>
    </lineage>
</organism>
<proteinExistence type="predicted"/>
<dbReference type="PROSITE" id="PS50943">
    <property type="entry name" value="HTH_CROC1"/>
    <property type="match status" value="1"/>
</dbReference>
<comment type="caution">
    <text evidence="4">The sequence shown here is derived from an EMBL/GenBank/DDBJ whole genome shotgun (WGS) entry which is preliminary data.</text>
</comment>
<dbReference type="PANTHER" id="PTHR46558">
    <property type="entry name" value="TRACRIPTIONAL REGULATORY PROTEIN-RELATED-RELATED"/>
    <property type="match status" value="1"/>
</dbReference>
<dbReference type="SUPFAM" id="SSF47413">
    <property type="entry name" value="lambda repressor-like DNA-binding domains"/>
    <property type="match status" value="1"/>
</dbReference>
<dbReference type="SMART" id="SM00530">
    <property type="entry name" value="HTH_XRE"/>
    <property type="match status" value="1"/>
</dbReference>
<reference evidence="4" key="2">
    <citation type="journal article" date="2021" name="PeerJ">
        <title>Extensive microbial diversity within the chicken gut microbiome revealed by metagenomics and culture.</title>
        <authorList>
            <person name="Gilroy R."/>
            <person name="Ravi A."/>
            <person name="Getino M."/>
            <person name="Pursley I."/>
            <person name="Horton D.L."/>
            <person name="Alikhan N.F."/>
            <person name="Baker D."/>
            <person name="Gharbi K."/>
            <person name="Hall N."/>
            <person name="Watson M."/>
            <person name="Adriaenssens E.M."/>
            <person name="Foster-Nyarko E."/>
            <person name="Jarju S."/>
            <person name="Secka A."/>
            <person name="Antonio M."/>
            <person name="Oren A."/>
            <person name="Chaudhuri R.R."/>
            <person name="La Ragione R."/>
            <person name="Hildebrand F."/>
            <person name="Pallen M.J."/>
        </authorList>
    </citation>
    <scope>NUCLEOTIDE SEQUENCE</scope>
    <source>
        <strain evidence="4">10037</strain>
    </source>
</reference>
<feature type="domain" description="HTH cro/C1-type" evidence="3">
    <location>
        <begin position="11"/>
        <end position="65"/>
    </location>
</feature>
<dbReference type="Gene3D" id="1.10.260.40">
    <property type="entry name" value="lambda repressor-like DNA-binding domains"/>
    <property type="match status" value="1"/>
</dbReference>
<dbReference type="InterPro" id="IPR001387">
    <property type="entry name" value="Cro/C1-type_HTH"/>
</dbReference>
<dbReference type="PANTHER" id="PTHR46558:SF11">
    <property type="entry name" value="HTH-TYPE TRANSCRIPTIONAL REGULATOR XRE"/>
    <property type="match status" value="1"/>
</dbReference>
<dbReference type="AlphaFoldDB" id="A0A9D9N9P3"/>
<evidence type="ECO:0000313" key="5">
    <source>
        <dbReference type="Proteomes" id="UP000823597"/>
    </source>
</evidence>
<dbReference type="GO" id="GO:0003677">
    <property type="term" value="F:DNA binding"/>
    <property type="evidence" value="ECO:0007669"/>
    <property type="project" value="UniProtKB-KW"/>
</dbReference>
<name>A0A9D9N9P3_9BACT</name>
<sequence>MDGADRTNGLLARKRKELGLSQEYMASKLNISVTSYRKIESGKTSLYNKKILKIAEILGTSPARLLFGYPLQEDNEGGILKEEYEQSIQSLRKENEHLERQVRTLQDLLSAKDEIISMLKSDKNTKK</sequence>
<dbReference type="CDD" id="cd00093">
    <property type="entry name" value="HTH_XRE"/>
    <property type="match status" value="1"/>
</dbReference>